<dbReference type="Pfam" id="PF00149">
    <property type="entry name" value="Metallophos"/>
    <property type="match status" value="1"/>
</dbReference>
<evidence type="ECO:0000256" key="1">
    <source>
        <dbReference type="SAM" id="MobiDB-lite"/>
    </source>
</evidence>
<dbReference type="Pfam" id="PF09511">
    <property type="entry name" value="RNA_lig_T4_1"/>
    <property type="match status" value="1"/>
</dbReference>
<evidence type="ECO:0000313" key="5">
    <source>
        <dbReference type="Proteomes" id="UP000254508"/>
    </source>
</evidence>
<feature type="region of interest" description="Disordered" evidence="1">
    <location>
        <begin position="58"/>
        <end position="82"/>
    </location>
</feature>
<geneLocation type="plasmid" evidence="4 5">
    <name>unnamed</name>
</geneLocation>
<dbReference type="GO" id="GO:0006388">
    <property type="term" value="P:tRNA splicing, via endonucleolytic cleavage and ligation"/>
    <property type="evidence" value="ECO:0007669"/>
    <property type="project" value="TreeGrafter"/>
</dbReference>
<dbReference type="PANTHER" id="PTHR32004:SF1">
    <property type="entry name" value="TRNA LIGASE"/>
    <property type="match status" value="1"/>
</dbReference>
<evidence type="ECO:0000313" key="4">
    <source>
        <dbReference type="EMBL" id="AXK43807.1"/>
    </source>
</evidence>
<dbReference type="InterPro" id="IPR029052">
    <property type="entry name" value="Metallo-depent_PP-like"/>
</dbReference>
<dbReference type="Gene3D" id="3.60.21.10">
    <property type="match status" value="1"/>
</dbReference>
<evidence type="ECO:0008006" key="6">
    <source>
        <dbReference type="Google" id="ProtNLM"/>
    </source>
</evidence>
<dbReference type="EMBL" id="CP031358">
    <property type="protein sequence ID" value="AXK43807.1"/>
    <property type="molecule type" value="Genomic_DNA"/>
</dbReference>
<organism evidence="4 5">
    <name type="scientific">Erythrobacter aureus</name>
    <dbReference type="NCBI Taxonomy" id="2182384"/>
    <lineage>
        <taxon>Bacteria</taxon>
        <taxon>Pseudomonadati</taxon>
        <taxon>Pseudomonadota</taxon>
        <taxon>Alphaproteobacteria</taxon>
        <taxon>Sphingomonadales</taxon>
        <taxon>Erythrobacteraceae</taxon>
        <taxon>Erythrobacter/Porphyrobacter group</taxon>
        <taxon>Erythrobacter</taxon>
    </lineage>
</organism>
<dbReference type="KEGG" id="err:DVR09_15235"/>
<dbReference type="GO" id="GO:0003972">
    <property type="term" value="F:RNA ligase (ATP) activity"/>
    <property type="evidence" value="ECO:0007669"/>
    <property type="project" value="TreeGrafter"/>
</dbReference>
<dbReference type="InterPro" id="IPR027417">
    <property type="entry name" value="P-loop_NTPase"/>
</dbReference>
<feature type="domain" description="T4 RNA ligase 1-like N-terminal" evidence="3">
    <location>
        <begin position="576"/>
        <end position="788"/>
    </location>
</feature>
<feature type="domain" description="Calcineurin-like phosphoesterase" evidence="2">
    <location>
        <begin position="266"/>
        <end position="455"/>
    </location>
</feature>
<dbReference type="Proteomes" id="UP000254508">
    <property type="component" value="Plasmid unnamed"/>
</dbReference>
<dbReference type="AlphaFoldDB" id="A0A345YIQ5"/>
<dbReference type="PANTHER" id="PTHR32004">
    <property type="entry name" value="TRNA LIGASE"/>
    <property type="match status" value="1"/>
</dbReference>
<accession>A0A345YIQ5</accession>
<dbReference type="OrthoDB" id="1310645at2"/>
<sequence>MVRHGVSHHRCLRERPLQLPQRPCGVARSVLRHRVHHPARPRFACRCPHQLRHLGVRRRGTRPDLHQRQLTPASGHHHNRNRGDAAMRKMLIVRGPQASGKTHLVRALELEGHRLSADVMREAHRGRVLNHKGQLVIDQENAHQIWGVVQSSLEYRISRSEFIAMDATFANPELYEAIIDRAAAAGYEIAIVDFYGMNEDTLFARNALRDAHERVPEKSMRRMLASYQPHPKDDARISAHFTHCHSMDEVQKWIRAEVVNLDEYERIVHIGDLQGVFSAAFCKSSPLDYQLRDDTFYIFVGDALDRGLENGAVLDWIIEQVNPRLGKNVVWIEGNHERHLADFIEGRDIVSREFENRTLYDLVKTNPQNADIRAFLAGMSEYFLYTHMGQLVIVTHAGLPAVPDNLTLVPGYQAMHGAGGFGADVDADFAEWAATQGRQWRQVHGHRNRKMHPPRVNEYSFNLEGQAEFGGHVRFAVKTRYGWETMEARNTIFRSPREWRDIDAEENRKPFSRKMPIPAWQDRYAKDGFLSAEALAAYDAHEHVNIRTQESRPHIDTIAFGKSAFYGQHWDGITNKARGLFIDNRSRRIVARSFEKFFNLGERPETELDFICANWSFPMAMSLKENGYLGLASWDHSLGELVFSSKGSMDNDFAALFEQIATRVLGPGGIERLARAVRDLNGTATFEVISPTEDPHIVEYDEERLVLLDFVHNAEEFEKLDYKRLVQLAKYIEVEHRDIIATLPNEQALRAQVAKLRDPSSALYKREIEGVVIEDADGRHVKVKSGWYDHWKHARRLVERLALQRRRDEEINLRTPAELEDFMAWVEKQADEITDLPIIELRRRFLETPDELLVVDREALEAEKRAARIASSQEKEITGFMQGYDALLGQVRAGTASADSVDRLLKRGLAEPHLRKALEARSDYHEMVGYEAR</sequence>
<evidence type="ECO:0000259" key="3">
    <source>
        <dbReference type="Pfam" id="PF09511"/>
    </source>
</evidence>
<proteinExistence type="predicted"/>
<keyword evidence="5" id="KW-1185">Reference proteome</keyword>
<dbReference type="Gene3D" id="3.40.50.300">
    <property type="entry name" value="P-loop containing nucleotide triphosphate hydrolases"/>
    <property type="match status" value="1"/>
</dbReference>
<dbReference type="InterPro" id="IPR019039">
    <property type="entry name" value="T4-Rnl1-like_N"/>
</dbReference>
<keyword evidence="4" id="KW-0614">Plasmid</keyword>
<dbReference type="SUPFAM" id="SSF56300">
    <property type="entry name" value="Metallo-dependent phosphatases"/>
    <property type="match status" value="1"/>
</dbReference>
<dbReference type="SUPFAM" id="SSF52540">
    <property type="entry name" value="P-loop containing nucleoside triphosphate hydrolases"/>
    <property type="match status" value="1"/>
</dbReference>
<dbReference type="InterPro" id="IPR004843">
    <property type="entry name" value="Calcineurin-like_PHP"/>
</dbReference>
<evidence type="ECO:0000259" key="2">
    <source>
        <dbReference type="Pfam" id="PF00149"/>
    </source>
</evidence>
<protein>
    <recommendedName>
        <fullName evidence="6">Calcineurin-like phosphoesterase domain-containing protein</fullName>
    </recommendedName>
</protein>
<dbReference type="Pfam" id="PF13671">
    <property type="entry name" value="AAA_33"/>
    <property type="match status" value="1"/>
</dbReference>
<reference evidence="4 5" key="1">
    <citation type="submission" date="2018-07" db="EMBL/GenBank/DDBJ databases">
        <title>Genome sequence of Erythrobacter strain YH-07, an antagonistic bacterium isolated from Yellow Sea.</title>
        <authorList>
            <person name="Tang T."/>
            <person name="Liu Q."/>
            <person name="Sun X."/>
        </authorList>
    </citation>
    <scope>NUCLEOTIDE SEQUENCE [LARGE SCALE GENOMIC DNA]</scope>
    <source>
        <strain evidence="4 5">YH-07</strain>
        <plasmid evidence="4 5">unnamed</plasmid>
    </source>
</reference>
<gene>
    <name evidence="4" type="ORF">DVR09_15235</name>
</gene>
<name>A0A345YIQ5_9SPHN</name>
<dbReference type="GO" id="GO:0016787">
    <property type="term" value="F:hydrolase activity"/>
    <property type="evidence" value="ECO:0007669"/>
    <property type="project" value="InterPro"/>
</dbReference>